<proteinExistence type="predicted"/>
<feature type="transmembrane region" description="Helical" evidence="1">
    <location>
        <begin position="183"/>
        <end position="203"/>
    </location>
</feature>
<dbReference type="Proteomes" id="UP000245783">
    <property type="component" value="Unassembled WGS sequence"/>
</dbReference>
<dbReference type="GeneID" id="37037138"/>
<sequence length="269" mass="29050">MSWGCHMNPAGSVCKGKILDKSKATMPGEKPTVQLTFSNPATTTQVTPLQADHLLRYLADLREVRHAAQEQDPRSMELNLGLASLTTATVQTKRSKHFVIKTNSHPSHLLLEQISATLHILLVLNVVAAALFAAPLLHAADFSFAALLVALLLLAALLAALLLVLVLLPGFTGTLTLKTSHTHAVIIVLVVVSVSVPVRYSALPSKVMRTTATEWMKMSVPPLPLASSSQGAFFPLASLHLIGYSKAEEIRKEAEAHARVQSEWVAIRQ</sequence>
<reference evidence="2 3" key="1">
    <citation type="journal article" date="2018" name="Mol. Biol. Evol.">
        <title>Broad Genomic Sampling Reveals a Smut Pathogenic Ancestry of the Fungal Clade Ustilaginomycotina.</title>
        <authorList>
            <person name="Kijpornyongpan T."/>
            <person name="Mondo S.J."/>
            <person name="Barry K."/>
            <person name="Sandor L."/>
            <person name="Lee J."/>
            <person name="Lipzen A."/>
            <person name="Pangilinan J."/>
            <person name="LaButti K."/>
            <person name="Hainaut M."/>
            <person name="Henrissat B."/>
            <person name="Grigoriev I.V."/>
            <person name="Spatafora J.W."/>
            <person name="Aime M.C."/>
        </authorList>
    </citation>
    <scope>NUCLEOTIDE SEQUENCE [LARGE SCALE GENOMIC DNA]</scope>
    <source>
        <strain evidence="2 3">MCA 4658</strain>
    </source>
</reference>
<dbReference type="InParanoid" id="A0A316VVF0"/>
<dbReference type="AlphaFoldDB" id="A0A316VVF0"/>
<dbReference type="RefSeq" id="XP_025367583.1">
    <property type="nucleotide sequence ID" value="XM_025515268.1"/>
</dbReference>
<protein>
    <submittedName>
        <fullName evidence="2">Uncharacterized protein</fullName>
    </submittedName>
</protein>
<feature type="transmembrane region" description="Helical" evidence="1">
    <location>
        <begin position="144"/>
        <end position="171"/>
    </location>
</feature>
<accession>A0A316VVF0</accession>
<keyword evidence="3" id="KW-1185">Reference proteome</keyword>
<keyword evidence="1" id="KW-0472">Membrane</keyword>
<dbReference type="EMBL" id="KZ819418">
    <property type="protein sequence ID" value="PWN40423.1"/>
    <property type="molecule type" value="Genomic_DNA"/>
</dbReference>
<evidence type="ECO:0000256" key="1">
    <source>
        <dbReference type="SAM" id="Phobius"/>
    </source>
</evidence>
<name>A0A316VVF0_9BASI</name>
<evidence type="ECO:0000313" key="3">
    <source>
        <dbReference type="Proteomes" id="UP000245783"/>
    </source>
</evidence>
<organism evidence="2 3">
    <name type="scientific">Ceraceosorus guamensis</name>
    <dbReference type="NCBI Taxonomy" id="1522189"/>
    <lineage>
        <taxon>Eukaryota</taxon>
        <taxon>Fungi</taxon>
        <taxon>Dikarya</taxon>
        <taxon>Basidiomycota</taxon>
        <taxon>Ustilaginomycotina</taxon>
        <taxon>Exobasidiomycetes</taxon>
        <taxon>Ceraceosorales</taxon>
        <taxon>Ceraceosoraceae</taxon>
        <taxon>Ceraceosorus</taxon>
    </lineage>
</organism>
<gene>
    <name evidence="2" type="ORF">IE81DRAFT_331656</name>
</gene>
<evidence type="ECO:0000313" key="2">
    <source>
        <dbReference type="EMBL" id="PWN40423.1"/>
    </source>
</evidence>
<keyword evidence="1" id="KW-0812">Transmembrane</keyword>
<keyword evidence="1" id="KW-1133">Transmembrane helix</keyword>
<feature type="transmembrane region" description="Helical" evidence="1">
    <location>
        <begin position="118"/>
        <end position="138"/>
    </location>
</feature>